<proteinExistence type="predicted"/>
<dbReference type="Proteomes" id="UP000005808">
    <property type="component" value="Unassembled WGS sequence"/>
</dbReference>
<dbReference type="InterPro" id="IPR052183">
    <property type="entry name" value="IS_Transposase"/>
</dbReference>
<evidence type="ECO:0000313" key="2">
    <source>
        <dbReference type="Proteomes" id="UP000005808"/>
    </source>
</evidence>
<organism evidence="1 2">
    <name type="scientific">Cupriavidus basilensis OR16</name>
    <dbReference type="NCBI Taxonomy" id="1127483"/>
    <lineage>
        <taxon>Bacteria</taxon>
        <taxon>Pseudomonadati</taxon>
        <taxon>Pseudomonadota</taxon>
        <taxon>Betaproteobacteria</taxon>
        <taxon>Burkholderiales</taxon>
        <taxon>Burkholderiaceae</taxon>
        <taxon>Cupriavidus</taxon>
    </lineage>
</organism>
<comment type="caution">
    <text evidence="1">The sequence shown here is derived from an EMBL/GenBank/DDBJ whole genome shotgun (WGS) entry which is preliminary data.</text>
</comment>
<accession>H1S211</accession>
<evidence type="ECO:0000313" key="1">
    <source>
        <dbReference type="EMBL" id="EHP43505.1"/>
    </source>
</evidence>
<dbReference type="EMBL" id="AHJE01000018">
    <property type="protein sequence ID" value="EHP43505.1"/>
    <property type="molecule type" value="Genomic_DNA"/>
</dbReference>
<dbReference type="AlphaFoldDB" id="H1S211"/>
<name>H1S211_9BURK</name>
<sequence>MSERGISVDHSTVHRWALKRLPALHKVLRYRKRPVGKCWRMDETYILVRAQRDKAAARRFFEKAVDHNGEPNSVTIDGSPANLAAPHDLNADRETPIAICQVKYLGRMQRPDGAAASAAQKFYSVAT</sequence>
<protein>
    <submittedName>
        <fullName evidence="1">Integrase catalytic region</fullName>
    </submittedName>
</protein>
<gene>
    <name evidence="1" type="ORF">OR16_08587</name>
</gene>
<dbReference type="PATRIC" id="fig|1127483.3.peg.1719"/>
<dbReference type="PANTHER" id="PTHR35528">
    <property type="entry name" value="BLL1675 PROTEIN"/>
    <property type="match status" value="1"/>
</dbReference>
<dbReference type="PANTHER" id="PTHR35528:SF3">
    <property type="entry name" value="BLL1675 PROTEIN"/>
    <property type="match status" value="1"/>
</dbReference>
<reference evidence="1 2" key="1">
    <citation type="journal article" date="2012" name="J. Bacteriol.">
        <title>De Novo Genome Project of Cupriavidus basilensis OR16.</title>
        <authorList>
            <person name="Cserhati M."/>
            <person name="Kriszt B."/>
            <person name="Szoboszlay S."/>
            <person name="Toth A."/>
            <person name="Szabo I."/>
            <person name="Tancsics A."/>
            <person name="Nagy I."/>
            <person name="Horvath B."/>
            <person name="Nagy I."/>
            <person name="Kukolya J."/>
        </authorList>
    </citation>
    <scope>NUCLEOTIDE SEQUENCE [LARGE SCALE GENOMIC DNA]</scope>
    <source>
        <strain evidence="1 2">OR16</strain>
    </source>
</reference>